<reference evidence="1" key="1">
    <citation type="submission" date="2020-07" db="EMBL/GenBank/DDBJ databases">
        <title>Genome Sequences for Panteoa spp. that cause Center Rot in Onions.</title>
        <authorList>
            <person name="Asselin J.A."/>
            <person name="Helmann T."/>
            <person name="Beer S."/>
            <person name="Stodghill P."/>
        </authorList>
    </citation>
    <scope>NUCLEOTIDE SEQUENCE</scope>
    <source>
        <strain evidence="1">OC5a</strain>
    </source>
</reference>
<evidence type="ECO:0000313" key="2">
    <source>
        <dbReference type="Proteomes" id="UP000663901"/>
    </source>
</evidence>
<protein>
    <submittedName>
        <fullName evidence="1">Uncharacterized protein</fullName>
    </submittedName>
</protein>
<organism evidence="1 2">
    <name type="scientific">Pantoea ananas</name>
    <name type="common">Erwinia uredovora</name>
    <dbReference type="NCBI Taxonomy" id="553"/>
    <lineage>
        <taxon>Bacteria</taxon>
        <taxon>Pseudomonadati</taxon>
        <taxon>Pseudomonadota</taxon>
        <taxon>Gammaproteobacteria</taxon>
        <taxon>Enterobacterales</taxon>
        <taxon>Erwiniaceae</taxon>
        <taxon>Pantoea</taxon>
    </lineage>
</organism>
<dbReference type="AlphaFoldDB" id="A0A8A4KIT7"/>
<name>A0A8A4KIT7_PANAN</name>
<accession>A0A8A4KIT7</accession>
<dbReference type="EMBL" id="CP059084">
    <property type="protein sequence ID" value="QTC48283.1"/>
    <property type="molecule type" value="Genomic_DNA"/>
</dbReference>
<dbReference type="GeneID" id="57268653"/>
<dbReference type="RefSeq" id="WP_033776303.1">
    <property type="nucleotide sequence ID" value="NZ_CP014207.1"/>
</dbReference>
<sequence length="59" mass="6457">MKEEEASLMIIRHAIEALDAEKRQQVIACAAEIRDVMSSFDSEHADLALMLVAAEVAAD</sequence>
<gene>
    <name evidence="1" type="ORF">H0Z12_14195</name>
</gene>
<dbReference type="Proteomes" id="UP000663901">
    <property type="component" value="Chromosome"/>
</dbReference>
<evidence type="ECO:0000313" key="1">
    <source>
        <dbReference type="EMBL" id="QTC48283.1"/>
    </source>
</evidence>
<proteinExistence type="predicted"/>